<comment type="caution">
    <text evidence="2">The sequence shown here is derived from an EMBL/GenBank/DDBJ whole genome shotgun (WGS) entry which is preliminary data.</text>
</comment>
<reference evidence="2 3" key="1">
    <citation type="submission" date="2019-12" db="EMBL/GenBank/DDBJ databases">
        <authorList>
            <person name="Xu J."/>
        </authorList>
    </citation>
    <scope>NUCLEOTIDE SEQUENCE [LARGE SCALE GENOMIC DNA]</scope>
    <source>
        <strain evidence="2 3">HX-5-24</strain>
    </source>
</reference>
<dbReference type="GO" id="GO:0008168">
    <property type="term" value="F:methyltransferase activity"/>
    <property type="evidence" value="ECO:0007669"/>
    <property type="project" value="UniProtKB-KW"/>
</dbReference>
<feature type="region of interest" description="Disordered" evidence="1">
    <location>
        <begin position="377"/>
        <end position="396"/>
    </location>
</feature>
<evidence type="ECO:0000313" key="3">
    <source>
        <dbReference type="Proteomes" id="UP000479692"/>
    </source>
</evidence>
<dbReference type="Gene3D" id="3.40.50.150">
    <property type="entry name" value="Vaccinia Virus protein VP39"/>
    <property type="match status" value="1"/>
</dbReference>
<dbReference type="Proteomes" id="UP000479692">
    <property type="component" value="Unassembled WGS sequence"/>
</dbReference>
<dbReference type="Pfam" id="PF13489">
    <property type="entry name" value="Methyltransf_23"/>
    <property type="match status" value="1"/>
</dbReference>
<keyword evidence="2" id="KW-0489">Methyltransferase</keyword>
<dbReference type="EMBL" id="WOXT01000001">
    <property type="protein sequence ID" value="MUV13683.1"/>
    <property type="molecule type" value="Genomic_DNA"/>
</dbReference>
<keyword evidence="3" id="KW-1185">Reference proteome</keyword>
<proteinExistence type="predicted"/>
<accession>A0A7C9LM61</accession>
<protein>
    <submittedName>
        <fullName evidence="2">Methyltransferase domain-containing protein</fullName>
    </submittedName>
</protein>
<sequence length="414" mass="45754">MRARTTLSTGPFRCLGRMAVQKEIRMSAVETPGPLLLTPKFRNEIVQRFGLTEAFVQQMFGATGRKTPGKEIDQWEDLIDPAQQMSSAYIHFALSNVVRGRQARDLIVRETGIKSGRSLDVGSAYGGMVAAFAESGFAAQGVEIDAAWCDLGNLNCRSKGFGDLIRCGDFLTQSDFGKHDVVTCNDVIEHVMAPRQAIEKMAAMLNPGGALYLVIPNGRSWDHVVRDGHYGQFAINLLDHHAAAAYYDAACRSMFGRPYSCGEFYDLEWYVDVIGAQGLHARVRRPGVVKLPEQAAFDEILAKLDKANAEWKPAKLPEILVDNVRNAFARYRRALERDYAAARVDPSKHEHFADTYLTPFWTVIARRPGGNYVPATPVDSAAAKAPPAPSAPPRSQMRRVLGGVKRRFLRLVSA</sequence>
<dbReference type="InterPro" id="IPR029063">
    <property type="entry name" value="SAM-dependent_MTases_sf"/>
</dbReference>
<dbReference type="AlphaFoldDB" id="A0A7C9LM61"/>
<gene>
    <name evidence="2" type="ORF">GN331_05610</name>
</gene>
<dbReference type="PANTHER" id="PTHR43861">
    <property type="entry name" value="TRANS-ACONITATE 2-METHYLTRANSFERASE-RELATED"/>
    <property type="match status" value="1"/>
</dbReference>
<keyword evidence="2" id="KW-0808">Transferase</keyword>
<organism evidence="2 3">
    <name type="scientific">Noviluteimonas gilva</name>
    <dbReference type="NCBI Taxonomy" id="2682097"/>
    <lineage>
        <taxon>Bacteria</taxon>
        <taxon>Pseudomonadati</taxon>
        <taxon>Pseudomonadota</taxon>
        <taxon>Gammaproteobacteria</taxon>
        <taxon>Lysobacterales</taxon>
        <taxon>Lysobacteraceae</taxon>
        <taxon>Noviluteimonas</taxon>
    </lineage>
</organism>
<dbReference type="SUPFAM" id="SSF53335">
    <property type="entry name" value="S-adenosyl-L-methionine-dependent methyltransferases"/>
    <property type="match status" value="1"/>
</dbReference>
<dbReference type="GO" id="GO:0032259">
    <property type="term" value="P:methylation"/>
    <property type="evidence" value="ECO:0007669"/>
    <property type="project" value="UniProtKB-KW"/>
</dbReference>
<dbReference type="CDD" id="cd02440">
    <property type="entry name" value="AdoMet_MTases"/>
    <property type="match status" value="1"/>
</dbReference>
<name>A0A7C9LM61_9GAMM</name>
<evidence type="ECO:0000313" key="2">
    <source>
        <dbReference type="EMBL" id="MUV13683.1"/>
    </source>
</evidence>
<evidence type="ECO:0000256" key="1">
    <source>
        <dbReference type="SAM" id="MobiDB-lite"/>
    </source>
</evidence>